<gene>
    <name evidence="13" type="ORF">SCODWIG_02271</name>
</gene>
<evidence type="ECO:0000259" key="11">
    <source>
        <dbReference type="SMART" id="SM00484"/>
    </source>
</evidence>
<feature type="domain" description="XPG N-terminal" evidence="12">
    <location>
        <begin position="1"/>
        <end position="100"/>
    </location>
</feature>
<sequence>MGIQGLLPQLKDIQQPTTLERYRGSTLAIDGYAWLHRAAHGCCLELTLEQPTNNYLRFLIKRLTMLKYQYNIKPYLVFDGASLITKQKTNLKRQESREKNKSLALKFHREGNSKCAFEYFAKSVAITPEMMKCWIDYCKNNDVSYIVAPYEADPQLVYLEKMGLVDGIISEDSDLLVFGCNRLITKLNDRGECIEISKDDFKRLPMKFPLYDLNQDELQNLVVLSGCDYTTGVNGIGIVKAMKLVRKYRKLDKIILLLQRDDKLRNGAEYLKECEYAKTCFKYQRCFSPITNKLVTLNDIEDEDVLKNVKDEKIFQYIGLAISKKTGLRENLIKDDEIDHDLHKLIAIGNRYPNDHTKCLVNREIILAAGMPTTYNDNSITTSINDKPRCLKRSLTIDSFFIQKKKRETDVSMDTFNGTNIAKKKSENESEGIDSVIEKKVRKRKLCGGISLDTANGGNVGSKFFTKSFATVSSINTLSVCNSTNSNSTVGKQEYLSNGIEITTEKRPLKEIESSDEYNDVNSDTGANEIMKDDLLQTKIKKNKEDEIKLDEKVMDGIIETNNNSEKQIKKTPILLSKYAYSIKDKDKEVIKIPLREKDANSNISIIKSHLRPSIRSKSSSISTVESSSGSDDSGIKRRRTPSLTLSRFIYKE</sequence>
<evidence type="ECO:0000256" key="1">
    <source>
        <dbReference type="ARBA" id="ARBA00001946"/>
    </source>
</evidence>
<comment type="cofactor">
    <cofactor evidence="1">
        <name>Mg(2+)</name>
        <dbReference type="ChEBI" id="CHEBI:18420"/>
    </cofactor>
</comment>
<dbReference type="InterPro" id="IPR006085">
    <property type="entry name" value="XPG_DNA_repair_N"/>
</dbReference>
<proteinExistence type="predicted"/>
<dbReference type="GO" id="GO:0006281">
    <property type="term" value="P:DNA repair"/>
    <property type="evidence" value="ECO:0007669"/>
    <property type="project" value="UniProtKB-KW"/>
</dbReference>
<dbReference type="SMART" id="SM00279">
    <property type="entry name" value="HhH2"/>
    <property type="match status" value="1"/>
</dbReference>
<dbReference type="PRINTS" id="PR00853">
    <property type="entry name" value="XPGRADSUPER"/>
</dbReference>
<evidence type="ECO:0000256" key="6">
    <source>
        <dbReference type="ARBA" id="ARBA00022801"/>
    </source>
</evidence>
<keyword evidence="6" id="KW-0378">Hydrolase</keyword>
<reference evidence="14" key="1">
    <citation type="submission" date="2018-06" db="EMBL/GenBank/DDBJ databases">
        <authorList>
            <person name="Guldener U."/>
        </authorList>
    </citation>
    <scope>NUCLEOTIDE SEQUENCE [LARGE SCALE GENOMIC DNA]</scope>
    <source>
        <strain evidence="14">UTAD17</strain>
    </source>
</reference>
<keyword evidence="8" id="KW-0234">DNA repair</keyword>
<dbReference type="GO" id="GO:0017108">
    <property type="term" value="F:5'-flap endonuclease activity"/>
    <property type="evidence" value="ECO:0007669"/>
    <property type="project" value="TreeGrafter"/>
</dbReference>
<feature type="region of interest" description="Disordered" evidence="10">
    <location>
        <begin position="617"/>
        <end position="640"/>
    </location>
</feature>
<dbReference type="Gene3D" id="3.40.50.1010">
    <property type="entry name" value="5'-nuclease"/>
    <property type="match status" value="1"/>
</dbReference>
<dbReference type="InterPro" id="IPR006084">
    <property type="entry name" value="XPG/Rad2"/>
</dbReference>
<feature type="domain" description="XPG-I" evidence="11">
    <location>
        <begin position="139"/>
        <end position="210"/>
    </location>
</feature>
<comment type="subcellular location">
    <subcellularLocation>
        <location evidence="2">Nucleus</location>
    </subcellularLocation>
</comment>
<dbReference type="Gene3D" id="1.10.150.20">
    <property type="entry name" value="5' to 3' exonuclease, C-terminal subdomain"/>
    <property type="match status" value="1"/>
</dbReference>
<evidence type="ECO:0000256" key="5">
    <source>
        <dbReference type="ARBA" id="ARBA00022763"/>
    </source>
</evidence>
<keyword evidence="5" id="KW-0227">DNA damage</keyword>
<dbReference type="GO" id="GO:0003677">
    <property type="term" value="F:DNA binding"/>
    <property type="evidence" value="ECO:0007669"/>
    <property type="project" value="InterPro"/>
</dbReference>
<dbReference type="SMART" id="SM00485">
    <property type="entry name" value="XPGN"/>
    <property type="match status" value="1"/>
</dbReference>
<feature type="compositionally biased region" description="Low complexity" evidence="10">
    <location>
        <begin position="617"/>
        <end position="633"/>
    </location>
</feature>
<dbReference type="InterPro" id="IPR036279">
    <property type="entry name" value="5-3_exonuclease_C_sf"/>
</dbReference>
<dbReference type="SMART" id="SM00484">
    <property type="entry name" value="XPGI"/>
    <property type="match status" value="1"/>
</dbReference>
<dbReference type="SUPFAM" id="SSF88723">
    <property type="entry name" value="PIN domain-like"/>
    <property type="match status" value="1"/>
</dbReference>
<dbReference type="GO" id="GO:0005634">
    <property type="term" value="C:nucleus"/>
    <property type="evidence" value="ECO:0007669"/>
    <property type="project" value="UniProtKB-SubCell"/>
</dbReference>
<dbReference type="CDD" id="cd09857">
    <property type="entry name" value="PIN_EXO1"/>
    <property type="match status" value="1"/>
</dbReference>
<evidence type="ECO:0000313" key="14">
    <source>
        <dbReference type="Proteomes" id="UP000262825"/>
    </source>
</evidence>
<keyword evidence="9" id="KW-0539">Nucleus</keyword>
<evidence type="ECO:0000259" key="12">
    <source>
        <dbReference type="SMART" id="SM00485"/>
    </source>
</evidence>
<evidence type="ECO:0000256" key="4">
    <source>
        <dbReference type="ARBA" id="ARBA00022723"/>
    </source>
</evidence>
<dbReference type="PANTHER" id="PTHR11081">
    <property type="entry name" value="FLAP ENDONUCLEASE FAMILY MEMBER"/>
    <property type="match status" value="1"/>
</dbReference>
<evidence type="ECO:0000256" key="7">
    <source>
        <dbReference type="ARBA" id="ARBA00022842"/>
    </source>
</evidence>
<dbReference type="Pfam" id="PF00867">
    <property type="entry name" value="XPG_I"/>
    <property type="match status" value="1"/>
</dbReference>
<protein>
    <submittedName>
        <fullName evidence="13">Related to DNA damage-inducible protein DIN7</fullName>
    </submittedName>
</protein>
<dbReference type="GO" id="GO:0046872">
    <property type="term" value="F:metal ion binding"/>
    <property type="evidence" value="ECO:0007669"/>
    <property type="project" value="UniProtKB-KW"/>
</dbReference>
<dbReference type="AlphaFoldDB" id="A0A376B8R4"/>
<dbReference type="FunFam" id="3.40.50.1010:FF:000002">
    <property type="entry name" value="Exonuclease 1, putative"/>
    <property type="match status" value="1"/>
</dbReference>
<dbReference type="InterPro" id="IPR008918">
    <property type="entry name" value="HhH2"/>
</dbReference>
<evidence type="ECO:0000313" key="13">
    <source>
        <dbReference type="EMBL" id="SSD60510.1"/>
    </source>
</evidence>
<dbReference type="Pfam" id="PF00752">
    <property type="entry name" value="XPG_N"/>
    <property type="match status" value="1"/>
</dbReference>
<organism evidence="13 14">
    <name type="scientific">Saccharomycodes ludwigii</name>
    <dbReference type="NCBI Taxonomy" id="36035"/>
    <lineage>
        <taxon>Eukaryota</taxon>
        <taxon>Fungi</taxon>
        <taxon>Dikarya</taxon>
        <taxon>Ascomycota</taxon>
        <taxon>Saccharomycotina</taxon>
        <taxon>Saccharomycetes</taxon>
        <taxon>Saccharomycodales</taxon>
        <taxon>Saccharomycodaceae</taxon>
        <taxon>Saccharomycodes</taxon>
    </lineage>
</organism>
<dbReference type="InterPro" id="IPR006086">
    <property type="entry name" value="XPG-I_dom"/>
</dbReference>
<keyword evidence="14" id="KW-1185">Reference proteome</keyword>
<dbReference type="SUPFAM" id="SSF47807">
    <property type="entry name" value="5' to 3' exonuclease, C-terminal subdomain"/>
    <property type="match status" value="1"/>
</dbReference>
<accession>A0A376B8R4</accession>
<keyword evidence="7" id="KW-0460">Magnesium</keyword>
<dbReference type="VEuPathDB" id="FungiDB:SCODWIG_02271"/>
<dbReference type="InterPro" id="IPR029060">
    <property type="entry name" value="PIN-like_dom_sf"/>
</dbReference>
<evidence type="ECO:0000256" key="9">
    <source>
        <dbReference type="ARBA" id="ARBA00023242"/>
    </source>
</evidence>
<dbReference type="PANTHER" id="PTHR11081:SF65">
    <property type="entry name" value="DNA DAMAGE-INDUCIBLE PROTEIN DIN7-RELATED"/>
    <property type="match status" value="1"/>
</dbReference>
<keyword evidence="3" id="KW-0540">Nuclease</keyword>
<dbReference type="Proteomes" id="UP000262825">
    <property type="component" value="Unassembled WGS sequence"/>
</dbReference>
<dbReference type="EMBL" id="UFAJ01000374">
    <property type="protein sequence ID" value="SSD60510.1"/>
    <property type="molecule type" value="Genomic_DNA"/>
</dbReference>
<evidence type="ECO:0000256" key="10">
    <source>
        <dbReference type="SAM" id="MobiDB-lite"/>
    </source>
</evidence>
<evidence type="ECO:0000256" key="2">
    <source>
        <dbReference type="ARBA" id="ARBA00004123"/>
    </source>
</evidence>
<name>A0A376B8R4_9ASCO</name>
<evidence type="ECO:0000256" key="8">
    <source>
        <dbReference type="ARBA" id="ARBA00023204"/>
    </source>
</evidence>
<dbReference type="InterPro" id="IPR044752">
    <property type="entry name" value="PIN-like_EXO1"/>
</dbReference>
<keyword evidence="4" id="KW-0479">Metal-binding</keyword>
<evidence type="ECO:0000256" key="3">
    <source>
        <dbReference type="ARBA" id="ARBA00022722"/>
    </source>
</evidence>